<keyword evidence="1" id="KW-0479">Metal-binding</keyword>
<dbReference type="GO" id="GO:0051213">
    <property type="term" value="F:dioxygenase activity"/>
    <property type="evidence" value="ECO:0007669"/>
    <property type="project" value="UniProtKB-KW"/>
</dbReference>
<dbReference type="Proteomes" id="UP000198960">
    <property type="component" value="Unassembled WGS sequence"/>
</dbReference>
<keyword evidence="4" id="KW-1185">Reference proteome</keyword>
<dbReference type="InterPro" id="IPR004360">
    <property type="entry name" value="Glyas_Fos-R_dOase_dom"/>
</dbReference>
<evidence type="ECO:0000259" key="2">
    <source>
        <dbReference type="PROSITE" id="PS51819"/>
    </source>
</evidence>
<dbReference type="Pfam" id="PF00903">
    <property type="entry name" value="Glyoxalase"/>
    <property type="match status" value="2"/>
</dbReference>
<dbReference type="AlphaFoldDB" id="A0A1H8UV78"/>
<dbReference type="GO" id="GO:0046491">
    <property type="term" value="P:L-methylmalonyl-CoA metabolic process"/>
    <property type="evidence" value="ECO:0007669"/>
    <property type="project" value="TreeGrafter"/>
</dbReference>
<dbReference type="PANTHER" id="PTHR43048">
    <property type="entry name" value="METHYLMALONYL-COA EPIMERASE"/>
    <property type="match status" value="1"/>
</dbReference>
<feature type="domain" description="VOC" evidence="2">
    <location>
        <begin position="9"/>
        <end position="131"/>
    </location>
</feature>
<dbReference type="PANTHER" id="PTHR43048:SF3">
    <property type="entry name" value="METHYLMALONYL-COA EPIMERASE, MITOCHONDRIAL"/>
    <property type="match status" value="1"/>
</dbReference>
<feature type="domain" description="VOC" evidence="2">
    <location>
        <begin position="154"/>
        <end position="274"/>
    </location>
</feature>
<dbReference type="InterPro" id="IPR037523">
    <property type="entry name" value="VOC_core"/>
</dbReference>
<protein>
    <submittedName>
        <fullName evidence="3">Glyoxalase/Bleomycin resistance protein/Dioxygenase superfamily protein</fullName>
    </submittedName>
</protein>
<reference evidence="4" key="1">
    <citation type="submission" date="2016-10" db="EMBL/GenBank/DDBJ databases">
        <authorList>
            <person name="Varghese N."/>
            <person name="Submissions S."/>
        </authorList>
    </citation>
    <scope>NUCLEOTIDE SEQUENCE [LARGE SCALE GENOMIC DNA]</scope>
    <source>
        <strain evidence="4">DSM 45413</strain>
    </source>
</reference>
<dbReference type="SUPFAM" id="SSF54593">
    <property type="entry name" value="Glyoxalase/Bleomycin resistance protein/Dihydroxybiphenyl dioxygenase"/>
    <property type="match status" value="2"/>
</dbReference>
<sequence>MPPSIAPEHMNHINAMVEDFDGAIGHYRDVLGAQFLLDMPGPDWHGCLMTLGGVIFQFWVPHQLLLHSRYGAHYVGAEFVVPDVEEARVAVRARGMRIVRELGPAFHTYAGDSFGVSLECYDQSFHAVPSPVPYDEPIRPLSYWRDEHPLGTTGLKRCTVAVRDLDAALGYFGGFLNGSQDYEAARPAVSAEAVGLLIGDIVVELITPTGPGVIQQHLDRYGDGIRSTVFSVRDLRQTEACLTERGVRVQPGDAPGALAIAAADNHGLMFEFSE</sequence>
<gene>
    <name evidence="3" type="ORF">SAMN05660991_03124</name>
</gene>
<name>A0A1H8UV78_9ACTN</name>
<organism evidence="3 4">
    <name type="scientific">Trujillonella endophytica</name>
    <dbReference type="NCBI Taxonomy" id="673521"/>
    <lineage>
        <taxon>Bacteria</taxon>
        <taxon>Bacillati</taxon>
        <taxon>Actinomycetota</taxon>
        <taxon>Actinomycetes</taxon>
        <taxon>Geodermatophilales</taxon>
        <taxon>Geodermatophilaceae</taxon>
        <taxon>Trujillonella</taxon>
    </lineage>
</organism>
<dbReference type="RefSeq" id="WP_139220495.1">
    <property type="nucleotide sequence ID" value="NZ_FOEE01000009.1"/>
</dbReference>
<keyword evidence="3" id="KW-0560">Oxidoreductase</keyword>
<dbReference type="Gene3D" id="3.10.180.10">
    <property type="entry name" value="2,3-Dihydroxybiphenyl 1,2-Dioxygenase, domain 1"/>
    <property type="match status" value="2"/>
</dbReference>
<dbReference type="OrthoDB" id="4577835at2"/>
<evidence type="ECO:0000313" key="3">
    <source>
        <dbReference type="EMBL" id="SEP07089.1"/>
    </source>
</evidence>
<dbReference type="InterPro" id="IPR051785">
    <property type="entry name" value="MMCE/EMCE_epimerase"/>
</dbReference>
<dbReference type="InterPro" id="IPR029068">
    <property type="entry name" value="Glyas_Bleomycin-R_OHBP_Dase"/>
</dbReference>
<keyword evidence="3" id="KW-0223">Dioxygenase</keyword>
<accession>A0A1H8UV78</accession>
<dbReference type="GO" id="GO:0046872">
    <property type="term" value="F:metal ion binding"/>
    <property type="evidence" value="ECO:0007669"/>
    <property type="project" value="UniProtKB-KW"/>
</dbReference>
<evidence type="ECO:0000313" key="4">
    <source>
        <dbReference type="Proteomes" id="UP000198960"/>
    </source>
</evidence>
<evidence type="ECO:0000256" key="1">
    <source>
        <dbReference type="ARBA" id="ARBA00022723"/>
    </source>
</evidence>
<dbReference type="GO" id="GO:0004493">
    <property type="term" value="F:methylmalonyl-CoA epimerase activity"/>
    <property type="evidence" value="ECO:0007669"/>
    <property type="project" value="TreeGrafter"/>
</dbReference>
<proteinExistence type="predicted"/>
<dbReference type="PROSITE" id="PS51819">
    <property type="entry name" value="VOC"/>
    <property type="match status" value="2"/>
</dbReference>
<dbReference type="EMBL" id="FOEE01000009">
    <property type="protein sequence ID" value="SEP07089.1"/>
    <property type="molecule type" value="Genomic_DNA"/>
</dbReference>